<gene>
    <name evidence="1" type="ORF">SPELUC_LOCUS7106</name>
</gene>
<comment type="caution">
    <text evidence="1">The sequence shown here is derived from an EMBL/GenBank/DDBJ whole genome shotgun (WGS) entry which is preliminary data.</text>
</comment>
<protein>
    <submittedName>
        <fullName evidence="1">14207_t:CDS:1</fullName>
    </submittedName>
</protein>
<reference evidence="1" key="1">
    <citation type="submission" date="2021-06" db="EMBL/GenBank/DDBJ databases">
        <authorList>
            <person name="Kallberg Y."/>
            <person name="Tangrot J."/>
            <person name="Rosling A."/>
        </authorList>
    </citation>
    <scope>NUCLEOTIDE SEQUENCE</scope>
    <source>
        <strain evidence="1">28 12/20/2015</strain>
    </source>
</reference>
<accession>A0ACA9MQG8</accession>
<keyword evidence="2" id="KW-1185">Reference proteome</keyword>
<dbReference type="Proteomes" id="UP000789366">
    <property type="component" value="Unassembled WGS sequence"/>
</dbReference>
<evidence type="ECO:0000313" key="2">
    <source>
        <dbReference type="Proteomes" id="UP000789366"/>
    </source>
</evidence>
<proteinExistence type="predicted"/>
<evidence type="ECO:0000313" key="1">
    <source>
        <dbReference type="EMBL" id="CAG8600727.1"/>
    </source>
</evidence>
<name>A0ACA9MQG8_9GLOM</name>
<organism evidence="1 2">
    <name type="scientific">Cetraspora pellucida</name>
    <dbReference type="NCBI Taxonomy" id="1433469"/>
    <lineage>
        <taxon>Eukaryota</taxon>
        <taxon>Fungi</taxon>
        <taxon>Fungi incertae sedis</taxon>
        <taxon>Mucoromycota</taxon>
        <taxon>Glomeromycotina</taxon>
        <taxon>Glomeromycetes</taxon>
        <taxon>Diversisporales</taxon>
        <taxon>Gigasporaceae</taxon>
        <taxon>Cetraspora</taxon>
    </lineage>
</organism>
<dbReference type="EMBL" id="CAJVPW010009075">
    <property type="protein sequence ID" value="CAG8600727.1"/>
    <property type="molecule type" value="Genomic_DNA"/>
</dbReference>
<sequence>MASFSAPSSDLDIHEPISEVETSTSASSNSINIRKKRKSKNSQSNKINKSHTTYFFSRDPNDNNIAYCMICKDLSNTNKKPYPYSRKGGTTSNMVSHLQEKHDITKQNYRTYLDANNELKENQVFLPQCSKTCQEVLSRLLIKFIIKFMQPLYILQDKDFHEFELYHVIQQWNLNDKILTITTDNGTNMVKFVNLIKNSLSHVERQPCAAHTLQLSVHEGLKQCKNIHKRIKSLQLFFRSPKQAQQLRESQRESYITEDGENIKIQISSLDVLLNTKTRWNSTFIA</sequence>